<dbReference type="InterPro" id="IPR001517">
    <property type="entry name" value="Luteo_coat"/>
</dbReference>
<dbReference type="EMBL" id="OR453957">
    <property type="protein sequence ID" value="WNV26853.1"/>
    <property type="molecule type" value="Genomic_RNA"/>
</dbReference>
<evidence type="ECO:0000256" key="1">
    <source>
        <dbReference type="ARBA" id="ARBA00004328"/>
    </source>
</evidence>
<dbReference type="Pfam" id="PF00894">
    <property type="entry name" value="Luteo_coat"/>
    <property type="match status" value="1"/>
</dbReference>
<feature type="region of interest" description="Disordered" evidence="4">
    <location>
        <begin position="1"/>
        <end position="69"/>
    </location>
</feature>
<evidence type="ECO:0000256" key="4">
    <source>
        <dbReference type="SAM" id="MobiDB-lite"/>
    </source>
</evidence>
<feature type="compositionally biased region" description="Polar residues" evidence="4">
    <location>
        <begin position="1"/>
        <end position="11"/>
    </location>
</feature>
<evidence type="ECO:0000313" key="5">
    <source>
        <dbReference type="EMBL" id="WNV26853.1"/>
    </source>
</evidence>
<proteinExistence type="predicted"/>
<comment type="subcellular location">
    <subcellularLocation>
        <location evidence="1">Virion</location>
    </subcellularLocation>
</comment>
<evidence type="ECO:0000256" key="2">
    <source>
        <dbReference type="ARBA" id="ARBA00022561"/>
    </source>
</evidence>
<accession>A0AA96PSX7</accession>
<dbReference type="GO" id="GO:0005198">
    <property type="term" value="F:structural molecule activity"/>
    <property type="evidence" value="ECO:0007669"/>
    <property type="project" value="InterPro"/>
</dbReference>
<name>A0AA96PSX7_9VIRU</name>
<keyword evidence="3" id="KW-0946">Virion</keyword>
<feature type="compositionally biased region" description="Basic residues" evidence="4">
    <location>
        <begin position="39"/>
        <end position="57"/>
    </location>
</feature>
<keyword evidence="2 5" id="KW-0167">Capsid protein</keyword>
<gene>
    <name evidence="5" type="primary">P3</name>
</gene>
<reference evidence="5" key="1">
    <citation type="submission" date="2023-08" db="EMBL/GenBank/DDBJ databases">
        <authorList>
            <person name="Igori D."/>
            <person name="Kim S.E."/>
            <person name="Kwon J.-A."/>
            <person name="Park Y.C."/>
            <person name="Moon J.S."/>
        </authorList>
    </citation>
    <scope>NUCLEOTIDE SEQUENCE</scope>
    <source>
        <strain evidence="5">Seongju</strain>
    </source>
</reference>
<dbReference type="GO" id="GO:0019028">
    <property type="term" value="C:viral capsid"/>
    <property type="evidence" value="ECO:0007669"/>
    <property type="project" value="UniProtKB-KW"/>
</dbReference>
<evidence type="ECO:0000256" key="3">
    <source>
        <dbReference type="ARBA" id="ARBA00022844"/>
    </source>
</evidence>
<dbReference type="PRINTS" id="PR00915">
    <property type="entry name" value="LUTEOGP1COAT"/>
</dbReference>
<sequence length="205" mass="23205">MSTVVVSNQPKKNGRRTRARRARRSQPVRTVVMATANRQPRRRNRRRRNRNARRRRSMGNAGGPGKVETFQFNKDGLKGNSYGTITFGPDLSESVALSGGILRAYKQYKITSLTIQFKRESSATAEGSIAYELDPYCKNTELKSTLRKFSITRNEEVRFPASQINGTEWHDVADNQFKLHYKGNGTTATAGYFHIIYTVVTQGPK</sequence>
<feature type="compositionally biased region" description="Basic residues" evidence="4">
    <location>
        <begin position="12"/>
        <end position="26"/>
    </location>
</feature>
<protein>
    <submittedName>
        <fullName evidence="5">Coat protein</fullName>
    </submittedName>
</protein>
<organism evidence="5">
    <name type="scientific">Chrysanthemum virus D</name>
    <dbReference type="NCBI Taxonomy" id="3078488"/>
    <lineage>
        <taxon>Viruses</taxon>
        <taxon>Riboviria</taxon>
        <taxon>Orthornavirae</taxon>
        <taxon>Pisuviricota</taxon>
        <taxon>Pisoniviricetes</taxon>
        <taxon>Sobelivirales</taxon>
        <taxon>Solemoviridae</taxon>
        <taxon>Polerovirus</taxon>
    </lineage>
</organism>